<comment type="caution">
    <text evidence="2">The sequence shown here is derived from an EMBL/GenBank/DDBJ whole genome shotgun (WGS) entry which is preliminary data.</text>
</comment>
<evidence type="ECO:0000313" key="2">
    <source>
        <dbReference type="EMBL" id="KAL0061155.1"/>
    </source>
</evidence>
<organism evidence="2 3">
    <name type="scientific">Marasmius tenuissimus</name>
    <dbReference type="NCBI Taxonomy" id="585030"/>
    <lineage>
        <taxon>Eukaryota</taxon>
        <taxon>Fungi</taxon>
        <taxon>Dikarya</taxon>
        <taxon>Basidiomycota</taxon>
        <taxon>Agaricomycotina</taxon>
        <taxon>Agaricomycetes</taxon>
        <taxon>Agaricomycetidae</taxon>
        <taxon>Agaricales</taxon>
        <taxon>Marasmiineae</taxon>
        <taxon>Marasmiaceae</taxon>
        <taxon>Marasmius</taxon>
    </lineage>
</organism>
<gene>
    <name evidence="2" type="ORF">AAF712_012025</name>
</gene>
<dbReference type="Proteomes" id="UP001437256">
    <property type="component" value="Unassembled WGS sequence"/>
</dbReference>
<keyword evidence="3" id="KW-1185">Reference proteome</keyword>
<name>A0ABR2ZHN3_9AGAR</name>
<proteinExistence type="predicted"/>
<keyword evidence="1" id="KW-0175">Coiled coil</keyword>
<reference evidence="2 3" key="1">
    <citation type="submission" date="2024-05" db="EMBL/GenBank/DDBJ databases">
        <title>A draft genome resource for the thread blight pathogen Marasmius tenuissimus strain MS-2.</title>
        <authorList>
            <person name="Yulfo-Soto G.E."/>
            <person name="Baruah I.K."/>
            <person name="Amoako-Attah I."/>
            <person name="Bukari Y."/>
            <person name="Meinhardt L.W."/>
            <person name="Bailey B.A."/>
            <person name="Cohen S.P."/>
        </authorList>
    </citation>
    <scope>NUCLEOTIDE SEQUENCE [LARGE SCALE GENOMIC DNA]</scope>
    <source>
        <strain evidence="2 3">MS-2</strain>
    </source>
</reference>
<dbReference type="EMBL" id="JBBXMP010000146">
    <property type="protein sequence ID" value="KAL0061155.1"/>
    <property type="molecule type" value="Genomic_DNA"/>
</dbReference>
<feature type="coiled-coil region" evidence="1">
    <location>
        <begin position="82"/>
        <end position="116"/>
    </location>
</feature>
<evidence type="ECO:0000313" key="3">
    <source>
        <dbReference type="Proteomes" id="UP001437256"/>
    </source>
</evidence>
<sequence length="121" mass="14034">MVPHISFAWLAVMAIEVDNDADWEIVFSDASTETLGARERFRPAIPRSSQILEAEEEKAKDEEVLPIVVRQEQFIDLGLWHTKRLTLELEKKELELAALRAEISRLQRKTQTSNEMDETRQ</sequence>
<protein>
    <submittedName>
        <fullName evidence="2">Uncharacterized protein</fullName>
    </submittedName>
</protein>
<accession>A0ABR2ZHN3</accession>
<evidence type="ECO:0000256" key="1">
    <source>
        <dbReference type="SAM" id="Coils"/>
    </source>
</evidence>